<evidence type="ECO:0000313" key="4">
    <source>
        <dbReference type="EMBL" id="PBJ95549.1"/>
    </source>
</evidence>
<sequence length="561" mass="61603">MHTPDNPALDLKRVLQGLLADQHLHANDTLQVLEHAANHPTAHPLEQIAACALEDRRHPGKPLDLDRLCQWLANKVGQPYLRIDPLQLDLPQVTGLISPAFAQRHGILIVAADASSVTVASAQPYQDDWLADLTRSLGRPIRRVLASPQQVRQAGQSFHRLAQSVKGAQHQQSASLGELEQLLELGKRQAEASADDAHIVHIVDWLLQYAIEQRASDIHLEPRREQGQLRYRIDGLLHNVYAFPAGVTLALVSRLKHLGRMDVAEKRRPQDGRLQSRLPGGGEVELRLSTLPTPFGEKLVLRLFDPQQLQEGFDRLGLDGAQLDQWQGLLRHRQGIILVTGPTGSGKTSTLYASLKLLATPQVNLCTIEDPIERLEPAFNQLQVQPALDLGFANGVRAMLRQDPDIIMIGEIRDRETALVAVQAALTGHLVLSTLHTNDACGAITRLQELGVADYLIKATLVGVMAQRLVRTLCADCRGDTALREGQPCRTCRGTGFHGRTGLFELLIPSDSLRALIGPDSDLASLRRQAVADGLLDLRRCGEAKVACGQTRLEEVLRACS</sequence>
<organism evidence="4 5">
    <name type="scientific">Pseudomonas plecoglossicida</name>
    <dbReference type="NCBI Taxonomy" id="70775"/>
    <lineage>
        <taxon>Bacteria</taxon>
        <taxon>Pseudomonadati</taxon>
        <taxon>Pseudomonadota</taxon>
        <taxon>Gammaproteobacteria</taxon>
        <taxon>Pseudomonadales</taxon>
        <taxon>Pseudomonadaceae</taxon>
        <taxon>Pseudomonas</taxon>
    </lineage>
</organism>
<comment type="caution">
    <text evidence="4">The sequence shown here is derived from an EMBL/GenBank/DDBJ whole genome shotgun (WGS) entry which is preliminary data.</text>
</comment>
<evidence type="ECO:0000256" key="3">
    <source>
        <dbReference type="ARBA" id="ARBA00022840"/>
    </source>
</evidence>
<evidence type="ECO:0000256" key="2">
    <source>
        <dbReference type="ARBA" id="ARBA00022741"/>
    </source>
</evidence>
<dbReference type="Proteomes" id="UP000218102">
    <property type="component" value="Unassembled WGS sequence"/>
</dbReference>
<keyword evidence="2" id="KW-0547">Nucleotide-binding</keyword>
<protein>
    <submittedName>
        <fullName evidence="4">Type II/IV secretion system protein</fullName>
    </submittedName>
</protein>
<dbReference type="EMBL" id="NTME01000008">
    <property type="protein sequence ID" value="PBJ95549.1"/>
    <property type="molecule type" value="Genomic_DNA"/>
</dbReference>
<dbReference type="PANTHER" id="PTHR30258">
    <property type="entry name" value="TYPE II SECRETION SYSTEM PROTEIN GSPE-RELATED"/>
    <property type="match status" value="1"/>
</dbReference>
<accession>A0A0B5K762</accession>
<reference evidence="4 5" key="1">
    <citation type="submission" date="2017-09" db="EMBL/GenBank/DDBJ databases">
        <authorList>
            <person name="Ehlers B."/>
            <person name="Leendertz F.H."/>
        </authorList>
    </citation>
    <scope>NUCLEOTIDE SEQUENCE [LARGE SCALE GENOMIC DNA]</scope>
    <source>
        <strain evidence="4 5">DJ-1</strain>
    </source>
</reference>
<dbReference type="GO" id="GO:0016887">
    <property type="term" value="F:ATP hydrolysis activity"/>
    <property type="evidence" value="ECO:0007669"/>
    <property type="project" value="TreeGrafter"/>
</dbReference>
<dbReference type="GO" id="GO:0005886">
    <property type="term" value="C:plasma membrane"/>
    <property type="evidence" value="ECO:0007669"/>
    <property type="project" value="TreeGrafter"/>
</dbReference>
<dbReference type="PANTHER" id="PTHR30258:SF13">
    <property type="entry name" value="SECRETION PATHWAY ATPASE-RELATED"/>
    <property type="match status" value="1"/>
</dbReference>
<name>A0A0B5K762_PSEDL</name>
<dbReference type="Gene3D" id="3.40.50.300">
    <property type="entry name" value="P-loop containing nucleotide triphosphate hydrolases"/>
    <property type="match status" value="1"/>
</dbReference>
<dbReference type="PROSITE" id="PS00662">
    <property type="entry name" value="T2SP_E"/>
    <property type="match status" value="1"/>
</dbReference>
<dbReference type="SUPFAM" id="SSF160246">
    <property type="entry name" value="EspE N-terminal domain-like"/>
    <property type="match status" value="1"/>
</dbReference>
<dbReference type="CDD" id="cd01129">
    <property type="entry name" value="PulE-GspE-like"/>
    <property type="match status" value="1"/>
</dbReference>
<dbReference type="STRING" id="1215115.GCA_000688275_00477"/>
<keyword evidence="3" id="KW-0067">ATP-binding</keyword>
<dbReference type="AlphaFoldDB" id="A0A0B5K762"/>
<gene>
    <name evidence="4" type="ORF">CMV24_10810</name>
</gene>
<dbReference type="SUPFAM" id="SSF52540">
    <property type="entry name" value="P-loop containing nucleoside triphosphate hydrolases"/>
    <property type="match status" value="1"/>
</dbReference>
<evidence type="ECO:0000313" key="5">
    <source>
        <dbReference type="Proteomes" id="UP000218102"/>
    </source>
</evidence>
<dbReference type="Gene3D" id="3.30.450.90">
    <property type="match status" value="1"/>
</dbReference>
<evidence type="ECO:0000256" key="1">
    <source>
        <dbReference type="ARBA" id="ARBA00006611"/>
    </source>
</evidence>
<dbReference type="KEGG" id="ppj:RK21_04820"/>
<dbReference type="Pfam" id="PF05157">
    <property type="entry name" value="MshEN"/>
    <property type="match status" value="1"/>
</dbReference>
<proteinExistence type="inferred from homology"/>
<dbReference type="InterPro" id="IPR027417">
    <property type="entry name" value="P-loop_NTPase"/>
</dbReference>
<dbReference type="RefSeq" id="WP_041506307.1">
    <property type="nucleotide sequence ID" value="NZ_CP010359.1"/>
</dbReference>
<dbReference type="InterPro" id="IPR037257">
    <property type="entry name" value="T2SS_E_N_sf"/>
</dbReference>
<dbReference type="Pfam" id="PF00437">
    <property type="entry name" value="T2SSE"/>
    <property type="match status" value="1"/>
</dbReference>
<comment type="similarity">
    <text evidence="1">Belongs to the GSP E family.</text>
</comment>
<dbReference type="GO" id="GO:0005524">
    <property type="term" value="F:ATP binding"/>
    <property type="evidence" value="ECO:0007669"/>
    <property type="project" value="UniProtKB-KW"/>
</dbReference>
<dbReference type="InterPro" id="IPR007831">
    <property type="entry name" value="T2SS_GspE_N"/>
</dbReference>
<dbReference type="Gene3D" id="3.30.300.160">
    <property type="entry name" value="Type II secretion system, protein E, N-terminal domain"/>
    <property type="match status" value="1"/>
</dbReference>
<dbReference type="InterPro" id="IPR001482">
    <property type="entry name" value="T2SS/T4SS_dom"/>
</dbReference>